<gene>
    <name evidence="3" type="ORF">Dcar01_03518</name>
</gene>
<proteinExistence type="predicted"/>
<dbReference type="EMBL" id="BAABRP010000024">
    <property type="protein sequence ID" value="GAA5514757.1"/>
    <property type="molecule type" value="Genomic_DNA"/>
</dbReference>
<evidence type="ECO:0000256" key="2">
    <source>
        <dbReference type="SAM" id="SignalP"/>
    </source>
</evidence>
<reference evidence="3 4" key="1">
    <citation type="submission" date="2024-02" db="EMBL/GenBank/DDBJ databases">
        <title>Deinococcus carri NBRC 110142.</title>
        <authorList>
            <person name="Ichikawa N."/>
            <person name="Katano-Makiyama Y."/>
            <person name="Hidaka K."/>
        </authorList>
    </citation>
    <scope>NUCLEOTIDE SEQUENCE [LARGE SCALE GENOMIC DNA]</scope>
    <source>
        <strain evidence="3 4">NBRC 110142</strain>
    </source>
</reference>
<evidence type="ECO:0000256" key="1">
    <source>
        <dbReference type="SAM" id="Phobius"/>
    </source>
</evidence>
<comment type="caution">
    <text evidence="3">The sequence shown here is derived from an EMBL/GenBank/DDBJ whole genome shotgun (WGS) entry which is preliminary data.</text>
</comment>
<keyword evidence="1" id="KW-1133">Transmembrane helix</keyword>
<protein>
    <submittedName>
        <fullName evidence="3">Uncharacterized protein</fullName>
    </submittedName>
</protein>
<evidence type="ECO:0000313" key="4">
    <source>
        <dbReference type="Proteomes" id="UP001401887"/>
    </source>
</evidence>
<feature type="transmembrane region" description="Helical" evidence="1">
    <location>
        <begin position="37"/>
        <end position="57"/>
    </location>
</feature>
<name>A0ABP9WBQ6_9DEIO</name>
<dbReference type="Proteomes" id="UP001401887">
    <property type="component" value="Unassembled WGS sequence"/>
</dbReference>
<feature type="chain" id="PRO_5045355868" evidence="2">
    <location>
        <begin position="22"/>
        <end position="247"/>
    </location>
</feature>
<accession>A0ABP9WBQ6</accession>
<feature type="transmembrane region" description="Helical" evidence="1">
    <location>
        <begin position="69"/>
        <end position="89"/>
    </location>
</feature>
<sequence>MRKLSLFTLSVLVLGTGLALAQGTDLPSGIPAEYQGVVAVLIGLLSAVLVQPLTSIAKKLGRTTGPTTVAVSAVLSLLVALGFALAQAAATRGGLNLGGALLVALVAFVKANGDYITRVFSNAKGNALAPAGLPDPVPVVVGEVVTPPEVRGAPPASGLEVIPGLDTTPGAARGLLGGGTLALTLDALLESLLSQAGLQPTPARLLRIGGRLAVVAPDLLDGDAHLSADSRNRVLGVILELKQGGLL</sequence>
<keyword evidence="1" id="KW-0812">Transmembrane</keyword>
<keyword evidence="2" id="KW-0732">Signal</keyword>
<organism evidence="3 4">
    <name type="scientific">Deinococcus carri</name>
    <dbReference type="NCBI Taxonomy" id="1211323"/>
    <lineage>
        <taxon>Bacteria</taxon>
        <taxon>Thermotogati</taxon>
        <taxon>Deinococcota</taxon>
        <taxon>Deinococci</taxon>
        <taxon>Deinococcales</taxon>
        <taxon>Deinococcaceae</taxon>
        <taxon>Deinococcus</taxon>
    </lineage>
</organism>
<keyword evidence="4" id="KW-1185">Reference proteome</keyword>
<keyword evidence="1" id="KW-0472">Membrane</keyword>
<feature type="signal peptide" evidence="2">
    <location>
        <begin position="1"/>
        <end position="21"/>
    </location>
</feature>
<evidence type="ECO:0000313" key="3">
    <source>
        <dbReference type="EMBL" id="GAA5514757.1"/>
    </source>
</evidence>
<dbReference type="RefSeq" id="WP_345467854.1">
    <property type="nucleotide sequence ID" value="NZ_BAABRP010000024.1"/>
</dbReference>